<dbReference type="SMART" id="SM00530">
    <property type="entry name" value="HTH_XRE"/>
    <property type="match status" value="1"/>
</dbReference>
<dbReference type="Proteomes" id="UP000270487">
    <property type="component" value="Chromosome"/>
</dbReference>
<evidence type="ECO:0000256" key="3">
    <source>
        <dbReference type="ARBA" id="ARBA00023163"/>
    </source>
</evidence>
<dbReference type="Gene3D" id="1.10.260.40">
    <property type="entry name" value="lambda repressor-like DNA-binding domains"/>
    <property type="match status" value="1"/>
</dbReference>
<reference evidence="5 6" key="1">
    <citation type="submission" date="2018-12" db="EMBL/GenBank/DDBJ databases">
        <authorList>
            <consortium name="Pathogen Informatics"/>
        </authorList>
    </citation>
    <scope>NUCLEOTIDE SEQUENCE [LARGE SCALE GENOMIC DNA]</scope>
    <source>
        <strain evidence="5 6">NCTC13193</strain>
    </source>
</reference>
<keyword evidence="2" id="KW-0238">DNA-binding</keyword>
<dbReference type="PANTHER" id="PTHR40661">
    <property type="match status" value="1"/>
</dbReference>
<dbReference type="SUPFAM" id="SSF51306">
    <property type="entry name" value="LexA/Signal peptidase"/>
    <property type="match status" value="1"/>
</dbReference>
<dbReference type="PROSITE" id="PS50943">
    <property type="entry name" value="HTH_CROC1"/>
    <property type="match status" value="1"/>
</dbReference>
<dbReference type="InterPro" id="IPR015927">
    <property type="entry name" value="Peptidase_S24_S26A/B/C"/>
</dbReference>
<dbReference type="CDD" id="cd00093">
    <property type="entry name" value="HTH_XRE"/>
    <property type="match status" value="1"/>
</dbReference>
<dbReference type="SUPFAM" id="SSF47413">
    <property type="entry name" value="lambda repressor-like DNA-binding domains"/>
    <property type="match status" value="1"/>
</dbReference>
<dbReference type="Pfam" id="PF00717">
    <property type="entry name" value="Peptidase_S24"/>
    <property type="match status" value="1"/>
</dbReference>
<evidence type="ECO:0000313" key="5">
    <source>
        <dbReference type="EMBL" id="VEI73679.1"/>
    </source>
</evidence>
<evidence type="ECO:0000313" key="6">
    <source>
        <dbReference type="Proteomes" id="UP000270487"/>
    </source>
</evidence>
<dbReference type="PANTHER" id="PTHR40661:SF3">
    <property type="entry name" value="FELS-1 PROPHAGE TRANSCRIPTIONAL REGULATOR"/>
    <property type="match status" value="1"/>
</dbReference>
<dbReference type="InterPro" id="IPR036286">
    <property type="entry name" value="LexA/Signal_pep-like_sf"/>
</dbReference>
<evidence type="ECO:0000259" key="4">
    <source>
        <dbReference type="PROSITE" id="PS50943"/>
    </source>
</evidence>
<dbReference type="InterPro" id="IPR001387">
    <property type="entry name" value="Cro/C1-type_HTH"/>
</dbReference>
<dbReference type="InterPro" id="IPR010982">
    <property type="entry name" value="Lambda_DNA-bd_dom_sf"/>
</dbReference>
<dbReference type="InterPro" id="IPR039418">
    <property type="entry name" value="LexA-like"/>
</dbReference>
<dbReference type="EMBL" id="LR134492">
    <property type="protein sequence ID" value="VEI73679.1"/>
    <property type="molecule type" value="Genomic_DNA"/>
</dbReference>
<evidence type="ECO:0000256" key="1">
    <source>
        <dbReference type="ARBA" id="ARBA00023015"/>
    </source>
</evidence>
<proteinExistence type="predicted"/>
<keyword evidence="1" id="KW-0805">Transcription regulation</keyword>
<accession>A0A3S5B671</accession>
<dbReference type="CDD" id="cd06529">
    <property type="entry name" value="S24_LexA-like"/>
    <property type="match status" value="1"/>
</dbReference>
<dbReference type="AlphaFoldDB" id="A0A3S5B671"/>
<feature type="domain" description="HTH cro/C1-type" evidence="4">
    <location>
        <begin position="27"/>
        <end position="69"/>
    </location>
</feature>
<dbReference type="GO" id="GO:0003677">
    <property type="term" value="F:DNA binding"/>
    <property type="evidence" value="ECO:0007669"/>
    <property type="project" value="UniProtKB-KW"/>
</dbReference>
<keyword evidence="3" id="KW-0804">Transcription</keyword>
<evidence type="ECO:0000256" key="2">
    <source>
        <dbReference type="ARBA" id="ARBA00023125"/>
    </source>
</evidence>
<organism evidence="5 6">
    <name type="scientific">Serratia fonticola</name>
    <dbReference type="NCBI Taxonomy" id="47917"/>
    <lineage>
        <taxon>Bacteria</taxon>
        <taxon>Pseudomonadati</taxon>
        <taxon>Pseudomonadota</taxon>
        <taxon>Gammaproteobacteria</taxon>
        <taxon>Enterobacterales</taxon>
        <taxon>Yersiniaceae</taxon>
        <taxon>Serratia</taxon>
    </lineage>
</organism>
<dbReference type="Pfam" id="PF01381">
    <property type="entry name" value="HTH_3"/>
    <property type="match status" value="1"/>
</dbReference>
<protein>
    <submittedName>
        <fullName evidence="5">Uncharacterized HTH-type transcriptional regulator HI_1476</fullName>
    </submittedName>
</protein>
<sequence>MKSKEPSEQLLQFTERLKSKLPTGSGRAFATKAGIGYSTLHNYLSAVSSPTLENLVLLAEALDVSIEWLATGKGSSDFEVLSDGANEFSRIARVPFLDQDEFLFMDCDFLQKKEGLSHLTALRVTTDVMEPTFEVGAVLIIDKSIKQLKENQLIVLKKGDNYLFKRVQITSSGYNLLSDNKKYPVLFVSDDDLNTFELIGHINIIITYTS</sequence>
<gene>
    <name evidence="5" type="ORF">NCTC13193_04286</name>
</gene>
<name>A0A3S5B671_SERFO</name>
<dbReference type="Gene3D" id="2.10.109.10">
    <property type="entry name" value="Umud Fragment, subunit A"/>
    <property type="match status" value="1"/>
</dbReference>